<dbReference type="PROSITE" id="PS52016">
    <property type="entry name" value="TONB_DEPENDENT_REC_3"/>
    <property type="match status" value="1"/>
</dbReference>
<dbReference type="InterPro" id="IPR036942">
    <property type="entry name" value="Beta-barrel_TonB_sf"/>
</dbReference>
<evidence type="ECO:0000256" key="10">
    <source>
        <dbReference type="SAM" id="SignalP"/>
    </source>
</evidence>
<dbReference type="RefSeq" id="WP_363799556.1">
    <property type="nucleotide sequence ID" value="NZ_CP159925.1"/>
</dbReference>
<dbReference type="Gene3D" id="2.170.130.10">
    <property type="entry name" value="TonB-dependent receptor, plug domain"/>
    <property type="match status" value="1"/>
</dbReference>
<feature type="signal peptide" evidence="10">
    <location>
        <begin position="1"/>
        <end position="25"/>
    </location>
</feature>
<dbReference type="InterPro" id="IPR037066">
    <property type="entry name" value="Plug_dom_sf"/>
</dbReference>
<dbReference type="InterPro" id="IPR012910">
    <property type="entry name" value="Plug_dom"/>
</dbReference>
<dbReference type="EMBL" id="CP159925">
    <property type="protein sequence ID" value="XCO76177.1"/>
    <property type="molecule type" value="Genomic_DNA"/>
</dbReference>
<dbReference type="InterPro" id="IPR039426">
    <property type="entry name" value="TonB-dep_rcpt-like"/>
</dbReference>
<dbReference type="Pfam" id="PF00593">
    <property type="entry name" value="TonB_dep_Rec_b-barrel"/>
    <property type="match status" value="1"/>
</dbReference>
<dbReference type="SUPFAM" id="SSF56935">
    <property type="entry name" value="Porins"/>
    <property type="match status" value="1"/>
</dbReference>
<evidence type="ECO:0000256" key="9">
    <source>
        <dbReference type="RuleBase" id="RU003357"/>
    </source>
</evidence>
<keyword evidence="6 8" id="KW-0472">Membrane</keyword>
<dbReference type="PANTHER" id="PTHR40980:SF3">
    <property type="entry name" value="TONB-DEPENDENT RECEPTOR-LIKE BETA-BARREL DOMAIN-CONTAINING PROTEIN"/>
    <property type="match status" value="1"/>
</dbReference>
<keyword evidence="5 9" id="KW-0798">TonB box</keyword>
<evidence type="ECO:0000259" key="11">
    <source>
        <dbReference type="Pfam" id="PF00593"/>
    </source>
</evidence>
<evidence type="ECO:0000256" key="8">
    <source>
        <dbReference type="PROSITE-ProRule" id="PRU01360"/>
    </source>
</evidence>
<accession>A0AAU8MYA7</accession>
<proteinExistence type="inferred from homology"/>
<dbReference type="GO" id="GO:0009279">
    <property type="term" value="C:cell outer membrane"/>
    <property type="evidence" value="ECO:0007669"/>
    <property type="project" value="UniProtKB-SubCell"/>
</dbReference>
<dbReference type="InterPro" id="IPR000531">
    <property type="entry name" value="Beta-barrel_TonB"/>
</dbReference>
<evidence type="ECO:0000256" key="4">
    <source>
        <dbReference type="ARBA" id="ARBA00022692"/>
    </source>
</evidence>
<evidence type="ECO:0000259" key="12">
    <source>
        <dbReference type="Pfam" id="PF07715"/>
    </source>
</evidence>
<sequence length="872" mass="95661">MKARKTILSASIFAALAFGPGLAMAQDTAAPAAGTDATELDAVVVTGIRASLEKSLDTKRANVTVSEAITAEDIGKFANTNVAEAMSQIPGVVLDRRFGQGERVSIDGTDPSLNLSFLDGHPVAQSIWLYGEQPNRGFDYTLLAPEILGRLEVIKSSEARLTEGSLGGTVLMHTRKPLDMDAHSIAGSISFNYNDQGGDTRPSGSVIYSWKNPDERFGVNLAVQHYEETVDRQGVEIFGYRKASEFPNQTGAAPDVDVANFVNAAWFQQTRERDSVNVNLQFKPSDELEFNLGGLYIKESFDNYNQSMYNFLTQRPGAVDRINGGGVVATGGHSNANPVFYDNNVRASEPETRGIDLTGKYQTDAWGVSGQIGHSKSENALEQWFIEPVYTGGYSWDLKRGLTFDNPAAATNPANWAGDGFMGNYGVIDTETKDTYGQVDFNVRFDSVFNNLQFGVRRGKHEEDYRQNVYGGLPVADLVTVGTIGLTDLRGFNPGSAHHVQVGRQNVIDYVNRYRGSLRPDPGSFLNNTFAVEQTNTAAYVQADFSAGAWRGNLGLRYVESKTDGQGYAYGGAPSLDNLASKLRKTSSKDDFLLPSVNVVYDTGNDLLFRFGAAKVIAWAPYNQLVGNTFLNDNTFTGTGGASDLDPYESTNYSLSAEWYFAEQSVLAASVFYKDIDNYIISLPRTERQFNSNAQTAPVFYQTRLVGMNGCTTDGFCDYSITRPQNAGKGKVKGFTLSYQQPFGETGFGLTANYTYADGEGAQGTDLPYQSRDSVAISPYYEKGPLAARVSYNWRSDYIAGGYVAGAPISSVDDYAELGASVSWTFDDRLTVALEGMNLLDSEYRQYYTIEERIAQRYHTGRRFMASFRFKF</sequence>
<keyword evidence="10" id="KW-0732">Signal</keyword>
<feature type="chain" id="PRO_5043470856" evidence="10">
    <location>
        <begin position="26"/>
        <end position="872"/>
    </location>
</feature>
<gene>
    <name evidence="13" type="ORF">ABU614_05145</name>
</gene>
<evidence type="ECO:0000256" key="7">
    <source>
        <dbReference type="ARBA" id="ARBA00023237"/>
    </source>
</evidence>
<evidence type="ECO:0000256" key="1">
    <source>
        <dbReference type="ARBA" id="ARBA00004571"/>
    </source>
</evidence>
<name>A0AAU8MYA7_9GAMM</name>
<keyword evidence="7 8" id="KW-0998">Cell outer membrane</keyword>
<evidence type="ECO:0000256" key="3">
    <source>
        <dbReference type="ARBA" id="ARBA00022452"/>
    </source>
</evidence>
<dbReference type="PANTHER" id="PTHR40980">
    <property type="entry name" value="PLUG DOMAIN-CONTAINING PROTEIN"/>
    <property type="match status" value="1"/>
</dbReference>
<keyword evidence="13" id="KW-0675">Receptor</keyword>
<keyword evidence="2 8" id="KW-0813">Transport</keyword>
<comment type="subcellular location">
    <subcellularLocation>
        <location evidence="1 8">Cell outer membrane</location>
        <topology evidence="1 8">Multi-pass membrane protein</topology>
    </subcellularLocation>
</comment>
<organism evidence="13">
    <name type="scientific">Lysobacter firmicutimachus</name>
    <dbReference type="NCBI Taxonomy" id="1792846"/>
    <lineage>
        <taxon>Bacteria</taxon>
        <taxon>Pseudomonadati</taxon>
        <taxon>Pseudomonadota</taxon>
        <taxon>Gammaproteobacteria</taxon>
        <taxon>Lysobacterales</taxon>
        <taxon>Lysobacteraceae</taxon>
        <taxon>Lysobacter</taxon>
    </lineage>
</organism>
<dbReference type="InterPro" id="IPR010104">
    <property type="entry name" value="TonB_rcpt_bac"/>
</dbReference>
<dbReference type="Gene3D" id="2.40.170.20">
    <property type="entry name" value="TonB-dependent receptor, beta-barrel domain"/>
    <property type="match status" value="1"/>
</dbReference>
<feature type="domain" description="TonB-dependent receptor plug" evidence="12">
    <location>
        <begin position="65"/>
        <end position="169"/>
    </location>
</feature>
<evidence type="ECO:0000256" key="6">
    <source>
        <dbReference type="ARBA" id="ARBA00023136"/>
    </source>
</evidence>
<dbReference type="AlphaFoldDB" id="A0AAU8MYA7"/>
<evidence type="ECO:0000313" key="13">
    <source>
        <dbReference type="EMBL" id="XCO76177.1"/>
    </source>
</evidence>
<reference evidence="13" key="1">
    <citation type="submission" date="2024-06" db="EMBL/GenBank/DDBJ databases">
        <authorList>
            <person name="Li S."/>
        </authorList>
    </citation>
    <scope>NUCLEOTIDE SEQUENCE</scope>
    <source>
        <strain evidence="13">SR10</strain>
    </source>
</reference>
<dbReference type="CDD" id="cd01347">
    <property type="entry name" value="ligand_gated_channel"/>
    <property type="match status" value="1"/>
</dbReference>
<dbReference type="NCBIfam" id="TIGR01782">
    <property type="entry name" value="TonB-Xanth-Caul"/>
    <property type="match status" value="1"/>
</dbReference>
<evidence type="ECO:0000256" key="2">
    <source>
        <dbReference type="ARBA" id="ARBA00022448"/>
    </source>
</evidence>
<keyword evidence="4 8" id="KW-0812">Transmembrane</keyword>
<protein>
    <submittedName>
        <fullName evidence="13">TonB-dependent receptor</fullName>
    </submittedName>
</protein>
<keyword evidence="3 8" id="KW-1134">Transmembrane beta strand</keyword>
<dbReference type="Pfam" id="PF07715">
    <property type="entry name" value="Plug"/>
    <property type="match status" value="1"/>
</dbReference>
<comment type="similarity">
    <text evidence="8 9">Belongs to the TonB-dependent receptor family.</text>
</comment>
<feature type="domain" description="TonB-dependent receptor-like beta-barrel" evidence="11">
    <location>
        <begin position="397"/>
        <end position="839"/>
    </location>
</feature>
<evidence type="ECO:0000256" key="5">
    <source>
        <dbReference type="ARBA" id="ARBA00023077"/>
    </source>
</evidence>